<dbReference type="NCBIfam" id="TIGR03621">
    <property type="entry name" value="F420_MSMEG_2516"/>
    <property type="match status" value="1"/>
</dbReference>
<dbReference type="RefSeq" id="WP_349296982.1">
    <property type="nucleotide sequence ID" value="NZ_JBEDNQ010000002.1"/>
</dbReference>
<keyword evidence="1" id="KW-0285">Flavoprotein</keyword>
<dbReference type="InterPro" id="IPR050172">
    <property type="entry name" value="SsuD_RutA_monooxygenase"/>
</dbReference>
<sequence>MSPFRFGLLGTGSTAGPGGWTAFARRVEDLGFAVLQVPQHFSVPSVPPLPALALAAAATSRLVVGTLVLDNETTHPAVVARDAAWLTTETGRRFELGIGAGWLAADHSMLGRPFRPAGERVDRLAEALLLIRAVWSGQQSFTGTHYTLDGLPEGAATPVAPPLLVGGGGPRVLDLAARLADIVGIAPDMRTGRIGRAAARTTGRAPVAAKAARIREVAADRGATVTLHMSITGLYDRTDTARIGRLADSFGVAAEQVPCLPGVLIGEPAEMADELRRRRAETGVSYLTVNESQLERMAPVVAELAGT</sequence>
<protein>
    <submittedName>
        <fullName evidence="6">TIGR03621 family F420-dependent LLM class oxidoreductase</fullName>
    </submittedName>
</protein>
<comment type="caution">
    <text evidence="6">The sequence shown here is derived from an EMBL/GenBank/DDBJ whole genome shotgun (WGS) entry which is preliminary data.</text>
</comment>
<keyword evidence="3" id="KW-0560">Oxidoreductase</keyword>
<accession>A0ABV1K951</accession>
<evidence type="ECO:0000259" key="5">
    <source>
        <dbReference type="Pfam" id="PF00296"/>
    </source>
</evidence>
<dbReference type="SUPFAM" id="SSF51679">
    <property type="entry name" value="Bacterial luciferase-like"/>
    <property type="match status" value="1"/>
</dbReference>
<dbReference type="InterPro" id="IPR036661">
    <property type="entry name" value="Luciferase-like_sf"/>
</dbReference>
<dbReference type="EMBL" id="JBEDNQ010000002">
    <property type="protein sequence ID" value="MEQ3549888.1"/>
    <property type="molecule type" value="Genomic_DNA"/>
</dbReference>
<reference evidence="6 7" key="1">
    <citation type="submission" date="2024-03" db="EMBL/GenBank/DDBJ databases">
        <title>Draft genome sequence of Pseudonocardia nematodicida JCM 31783.</title>
        <authorList>
            <person name="Butdee W."/>
            <person name="Duangmal K."/>
        </authorList>
    </citation>
    <scope>NUCLEOTIDE SEQUENCE [LARGE SCALE GENOMIC DNA]</scope>
    <source>
        <strain evidence="6 7">JCM 31783</strain>
    </source>
</reference>
<evidence type="ECO:0000256" key="2">
    <source>
        <dbReference type="ARBA" id="ARBA00022643"/>
    </source>
</evidence>
<keyword evidence="4" id="KW-0503">Monooxygenase</keyword>
<evidence type="ECO:0000256" key="3">
    <source>
        <dbReference type="ARBA" id="ARBA00023002"/>
    </source>
</evidence>
<dbReference type="PANTHER" id="PTHR42847">
    <property type="entry name" value="ALKANESULFONATE MONOOXYGENASE"/>
    <property type="match status" value="1"/>
</dbReference>
<evidence type="ECO:0000313" key="7">
    <source>
        <dbReference type="Proteomes" id="UP001494902"/>
    </source>
</evidence>
<keyword evidence="2" id="KW-0288">FMN</keyword>
<dbReference type="InterPro" id="IPR011251">
    <property type="entry name" value="Luciferase-like_dom"/>
</dbReference>
<dbReference type="Gene3D" id="3.20.20.30">
    <property type="entry name" value="Luciferase-like domain"/>
    <property type="match status" value="1"/>
</dbReference>
<feature type="domain" description="Luciferase-like" evidence="5">
    <location>
        <begin position="15"/>
        <end position="200"/>
    </location>
</feature>
<dbReference type="InterPro" id="IPR019923">
    <property type="entry name" value="Lucif-like_OxRdtase_MSMEG_2516"/>
</dbReference>
<dbReference type="Pfam" id="PF00296">
    <property type="entry name" value="Bac_luciferase"/>
    <property type="match status" value="1"/>
</dbReference>
<name>A0ABV1K951_9PSEU</name>
<evidence type="ECO:0000313" key="6">
    <source>
        <dbReference type="EMBL" id="MEQ3549888.1"/>
    </source>
</evidence>
<keyword evidence="7" id="KW-1185">Reference proteome</keyword>
<proteinExistence type="predicted"/>
<gene>
    <name evidence="6" type="ORF">WIS52_05350</name>
</gene>
<organism evidence="6 7">
    <name type="scientific">Pseudonocardia nematodicida</name>
    <dbReference type="NCBI Taxonomy" id="1206997"/>
    <lineage>
        <taxon>Bacteria</taxon>
        <taxon>Bacillati</taxon>
        <taxon>Actinomycetota</taxon>
        <taxon>Actinomycetes</taxon>
        <taxon>Pseudonocardiales</taxon>
        <taxon>Pseudonocardiaceae</taxon>
        <taxon>Pseudonocardia</taxon>
    </lineage>
</organism>
<dbReference type="PANTHER" id="PTHR42847:SF4">
    <property type="entry name" value="ALKANESULFONATE MONOOXYGENASE-RELATED"/>
    <property type="match status" value="1"/>
</dbReference>
<evidence type="ECO:0000256" key="4">
    <source>
        <dbReference type="ARBA" id="ARBA00023033"/>
    </source>
</evidence>
<evidence type="ECO:0000256" key="1">
    <source>
        <dbReference type="ARBA" id="ARBA00022630"/>
    </source>
</evidence>
<dbReference type="Proteomes" id="UP001494902">
    <property type="component" value="Unassembled WGS sequence"/>
</dbReference>